<dbReference type="STRING" id="1328760.A0A165HMF1"/>
<dbReference type="InterPro" id="IPR009976">
    <property type="entry name" value="Sec10-like"/>
</dbReference>
<dbReference type="PANTHER" id="PTHR12100">
    <property type="entry name" value="SEC10"/>
    <property type="match status" value="1"/>
</dbReference>
<evidence type="ECO:0000256" key="1">
    <source>
        <dbReference type="ARBA" id="ARBA00006572"/>
    </source>
</evidence>
<dbReference type="GO" id="GO:0006893">
    <property type="term" value="P:Golgi to plasma membrane transport"/>
    <property type="evidence" value="ECO:0007669"/>
    <property type="project" value="TreeGrafter"/>
</dbReference>
<protein>
    <submittedName>
        <fullName evidence="8">Exocyst complex component Sec10</fullName>
    </submittedName>
</protein>
<keyword evidence="9" id="KW-1185">Reference proteome</keyword>
<name>A0A165HMF1_XYLHT</name>
<evidence type="ECO:0000259" key="6">
    <source>
        <dbReference type="Pfam" id="PF07393"/>
    </source>
</evidence>
<dbReference type="GO" id="GO:0000145">
    <property type="term" value="C:exocyst"/>
    <property type="evidence" value="ECO:0007669"/>
    <property type="project" value="TreeGrafter"/>
</dbReference>
<dbReference type="Pfam" id="PF20667">
    <property type="entry name" value="Sec10_N"/>
    <property type="match status" value="1"/>
</dbReference>
<reference evidence="8 9" key="1">
    <citation type="journal article" date="2016" name="Fungal Biol.">
        <title>The genome of Xylona heveae provides a window into fungal endophytism.</title>
        <authorList>
            <person name="Gazis R."/>
            <person name="Kuo A."/>
            <person name="Riley R."/>
            <person name="LaButti K."/>
            <person name="Lipzen A."/>
            <person name="Lin J."/>
            <person name="Amirebrahimi M."/>
            <person name="Hesse C.N."/>
            <person name="Spatafora J.W."/>
            <person name="Henrissat B."/>
            <person name="Hainaut M."/>
            <person name="Grigoriev I.V."/>
            <person name="Hibbett D.S."/>
        </authorList>
    </citation>
    <scope>NUCLEOTIDE SEQUENCE [LARGE SCALE GENOMIC DNA]</scope>
    <source>
        <strain evidence="8 9">TC161</strain>
    </source>
</reference>
<proteinExistence type="inferred from homology"/>
<accession>A0A165HMF1</accession>
<evidence type="ECO:0000313" key="8">
    <source>
        <dbReference type="EMBL" id="KZF23733.1"/>
    </source>
</evidence>
<sequence length="900" mass="98748">MPGADSASIFSAATTAPTVAETIFPKGPSFTLDNFSSQDFIVKEFIESLSDSAVPTNRRSGASSQAFDPKPFIRTFEYALSRLGSLSEELEGHENELSAAVRRAELQHNQNVASLGKKLDQTIASFHRLDTSLNGSAGDIGQTEAGGNVAMRIGERLEELDRQRQRAQDARFLILCWLEISERGELASLEDVRRQGGSEGKLRCAHIARQLLRISQRLDPSSWGHSNGTSRAVNGDAGPSGRYNTKELIEKFLETLEKDLLKQFDDFYRKQSLEGMRECAIALRDFNGGASVVGLFVNQHQFFIDRSQLISEEVSSDAEILERLADPDAEPPGVEPSLQSLVDEVRIVVQEESFIIKRAFPYYELVLSKFLQRVFEQSIQQRLELVLQKANSISSMAYLRSLQASRSYIHSLVDDLKAHGLTEHPESISSQTSTVLDQQFDDLFVPYFVGSSYIEREKKSLEELYSSLLFKFTTYHARRRRVPTTFMASLAKSGSELLATARDAYIDRLDSSDLSPAQKAMLLRVAGLKEGDANQNKTDIEVSEQDGILSIPNAKRMLRWLAEAVGRSLELGGGSDTPKDVAALLNLLLANMGELYIETALDAANDFAASQENIKSEPDLSYLPDLRNTISVMHLMITCINTVLVPLAGSKLVVRRDMERTATLAINHMEEKVSTVMQRTIDVILAWVTKLLANQKKIDFRPKDSDGSSGRYTELLQTPPCLSIYTFVSRARDLASRAFDGKNLESFTSELAIGLRNLLLDHFKRFQVNAAGGLMVTKDATKYAELLRSFPLPSYFAPAIDVLPEIGNLFVIGPEALREHLRGAIPATGTGPSTSSAGADAGAGATGSVTQGASAGSAGPGGAGRTSALVTALDRNDLRLYIQRREDAGSLAVQSILQAL</sequence>
<organism evidence="8 9">
    <name type="scientific">Xylona heveae (strain CBS 132557 / TC161)</name>
    <dbReference type="NCBI Taxonomy" id="1328760"/>
    <lineage>
        <taxon>Eukaryota</taxon>
        <taxon>Fungi</taxon>
        <taxon>Dikarya</taxon>
        <taxon>Ascomycota</taxon>
        <taxon>Pezizomycotina</taxon>
        <taxon>Xylonomycetes</taxon>
        <taxon>Xylonales</taxon>
        <taxon>Xylonaceae</taxon>
        <taxon>Xylona</taxon>
    </lineage>
</organism>
<evidence type="ECO:0000259" key="7">
    <source>
        <dbReference type="Pfam" id="PF20667"/>
    </source>
</evidence>
<gene>
    <name evidence="8" type="ORF">L228DRAFT_246576</name>
</gene>
<keyword evidence="4" id="KW-0175">Coiled coil</keyword>
<feature type="compositionally biased region" description="Low complexity" evidence="5">
    <location>
        <begin position="827"/>
        <end position="857"/>
    </location>
</feature>
<dbReference type="FunCoup" id="A0A165HMF1">
    <property type="interactions" value="774"/>
</dbReference>
<dbReference type="OrthoDB" id="125856at2759"/>
<keyword evidence="2" id="KW-0813">Transport</keyword>
<feature type="domain" description="Exocyst complex component Sec10 N-terminal" evidence="7">
    <location>
        <begin position="69"/>
        <end position="193"/>
    </location>
</feature>
<comment type="similarity">
    <text evidence="1">Belongs to the SEC10 family.</text>
</comment>
<evidence type="ECO:0000256" key="3">
    <source>
        <dbReference type="ARBA" id="ARBA00022483"/>
    </source>
</evidence>
<evidence type="ECO:0000256" key="5">
    <source>
        <dbReference type="SAM" id="MobiDB-lite"/>
    </source>
</evidence>
<dbReference type="GO" id="GO:0006887">
    <property type="term" value="P:exocytosis"/>
    <property type="evidence" value="ECO:0007669"/>
    <property type="project" value="UniProtKB-KW"/>
</dbReference>
<evidence type="ECO:0000256" key="4">
    <source>
        <dbReference type="ARBA" id="ARBA00023054"/>
    </source>
</evidence>
<dbReference type="InterPro" id="IPR048627">
    <property type="entry name" value="Sec10_HB"/>
</dbReference>
<dbReference type="OMA" id="PLCKHHY"/>
<feature type="region of interest" description="Disordered" evidence="5">
    <location>
        <begin position="221"/>
        <end position="240"/>
    </location>
</feature>
<dbReference type="Proteomes" id="UP000076632">
    <property type="component" value="Unassembled WGS sequence"/>
</dbReference>
<dbReference type="EMBL" id="KV407457">
    <property type="protein sequence ID" value="KZF23733.1"/>
    <property type="molecule type" value="Genomic_DNA"/>
</dbReference>
<evidence type="ECO:0000256" key="2">
    <source>
        <dbReference type="ARBA" id="ARBA00022448"/>
    </source>
</evidence>
<dbReference type="RefSeq" id="XP_018189288.1">
    <property type="nucleotide sequence ID" value="XM_018332448.1"/>
</dbReference>
<feature type="region of interest" description="Disordered" evidence="5">
    <location>
        <begin position="825"/>
        <end position="863"/>
    </location>
</feature>
<dbReference type="InParanoid" id="A0A165HMF1"/>
<dbReference type="GeneID" id="28897585"/>
<dbReference type="AlphaFoldDB" id="A0A165HMF1"/>
<dbReference type="InterPro" id="IPR048625">
    <property type="entry name" value="Sec10_N"/>
</dbReference>
<dbReference type="Pfam" id="PF07393">
    <property type="entry name" value="Sec10_HB"/>
    <property type="match status" value="1"/>
</dbReference>
<dbReference type="PANTHER" id="PTHR12100:SF0">
    <property type="entry name" value="EXOCYST COMPLEX COMPONENT 5"/>
    <property type="match status" value="1"/>
</dbReference>
<feature type="domain" description="Exocyst complex component Sec10-like alpha-helical bundle" evidence="6">
    <location>
        <begin position="203"/>
        <end position="894"/>
    </location>
</feature>
<feature type="compositionally biased region" description="Polar residues" evidence="5">
    <location>
        <begin position="223"/>
        <end position="232"/>
    </location>
</feature>
<evidence type="ECO:0000313" key="9">
    <source>
        <dbReference type="Proteomes" id="UP000076632"/>
    </source>
</evidence>
<keyword evidence="3" id="KW-0268">Exocytosis</keyword>